<evidence type="ECO:0000313" key="2">
    <source>
        <dbReference type="EMBL" id="OLQ08180.1"/>
    </source>
</evidence>
<accession>A0A1Q9EL86</accession>
<dbReference type="AlphaFoldDB" id="A0A1Q9EL86"/>
<feature type="region of interest" description="Disordered" evidence="1">
    <location>
        <begin position="248"/>
        <end position="276"/>
    </location>
</feature>
<keyword evidence="3" id="KW-1185">Reference proteome</keyword>
<proteinExistence type="predicted"/>
<protein>
    <submittedName>
        <fullName evidence="2">Uncharacterized protein</fullName>
    </submittedName>
</protein>
<evidence type="ECO:0000256" key="1">
    <source>
        <dbReference type="SAM" id="MobiDB-lite"/>
    </source>
</evidence>
<organism evidence="2 3">
    <name type="scientific">Symbiodinium microadriaticum</name>
    <name type="common">Dinoflagellate</name>
    <name type="synonym">Zooxanthella microadriatica</name>
    <dbReference type="NCBI Taxonomy" id="2951"/>
    <lineage>
        <taxon>Eukaryota</taxon>
        <taxon>Sar</taxon>
        <taxon>Alveolata</taxon>
        <taxon>Dinophyceae</taxon>
        <taxon>Suessiales</taxon>
        <taxon>Symbiodiniaceae</taxon>
        <taxon>Symbiodinium</taxon>
    </lineage>
</organism>
<dbReference type="EMBL" id="LSRX01000123">
    <property type="protein sequence ID" value="OLQ08180.1"/>
    <property type="molecule type" value="Genomic_DNA"/>
</dbReference>
<evidence type="ECO:0000313" key="3">
    <source>
        <dbReference type="Proteomes" id="UP000186817"/>
    </source>
</evidence>
<dbReference type="Proteomes" id="UP000186817">
    <property type="component" value="Unassembled WGS sequence"/>
</dbReference>
<reference evidence="2 3" key="1">
    <citation type="submission" date="2016-02" db="EMBL/GenBank/DDBJ databases">
        <title>Genome analysis of coral dinoflagellate symbionts highlights evolutionary adaptations to a symbiotic lifestyle.</title>
        <authorList>
            <person name="Aranda M."/>
            <person name="Li Y."/>
            <person name="Liew Y.J."/>
            <person name="Baumgarten S."/>
            <person name="Simakov O."/>
            <person name="Wilson M."/>
            <person name="Piel J."/>
            <person name="Ashoor H."/>
            <person name="Bougouffa S."/>
            <person name="Bajic V.B."/>
            <person name="Ryu T."/>
            <person name="Ravasi T."/>
            <person name="Bayer T."/>
            <person name="Micklem G."/>
            <person name="Kim H."/>
            <person name="Bhak J."/>
            <person name="Lajeunesse T.C."/>
            <person name="Voolstra C.R."/>
        </authorList>
    </citation>
    <scope>NUCLEOTIDE SEQUENCE [LARGE SCALE GENOMIC DNA]</scope>
    <source>
        <strain evidence="2 3">CCMP2467</strain>
    </source>
</reference>
<name>A0A1Q9EL86_SYMMI</name>
<sequence length="291" mass="32295">MDNLAKHVPIACSDVVAFSGAVFCRDSGPRWDHHFRLSVRCRDVVDKEKIRRFVQAFIASLGGIESPFPGITQAQLKNASRLSKILDRFDKSSYEGERANAFKILQSNLANLHWNMDAFRAVHEALDAGADRDCKTEVTVQKASSDDSFYPSWRKSRLWFDQLCEAVSLPLGLHSGNCSAGNISVNGKCFLGPCLTAVEDDFCAGFCKEIMSDMPYLTDQERDAAEARRRQAHAWEADFGWTCADGCASPKRSSADSAAGEEGRSQAEKRKQEFEPMMQRLQAQKILALGG</sequence>
<comment type="caution">
    <text evidence="2">The sequence shown here is derived from an EMBL/GenBank/DDBJ whole genome shotgun (WGS) entry which is preliminary data.</text>
</comment>
<gene>
    <name evidence="2" type="ORF">AK812_SmicGene8353</name>
</gene>
<feature type="compositionally biased region" description="Basic and acidic residues" evidence="1">
    <location>
        <begin position="261"/>
        <end position="274"/>
    </location>
</feature>